<reference evidence="2 3" key="1">
    <citation type="submission" date="2023-07" db="EMBL/GenBank/DDBJ databases">
        <title>Comparative genomics of wheat-associated soil bacteria to identify genetic determinants of phenazine resistance.</title>
        <authorList>
            <person name="Mouncey N."/>
        </authorList>
    </citation>
    <scope>NUCLEOTIDE SEQUENCE [LARGE SCALE GENOMIC DNA]</scope>
    <source>
        <strain evidence="2 3">W4I11</strain>
    </source>
</reference>
<evidence type="ECO:0000259" key="1">
    <source>
        <dbReference type="Pfam" id="PF00535"/>
    </source>
</evidence>
<comment type="caution">
    <text evidence="2">The sequence shown here is derived from an EMBL/GenBank/DDBJ whole genome shotgun (WGS) entry which is preliminary data.</text>
</comment>
<proteinExistence type="predicted"/>
<dbReference type="RefSeq" id="WP_307284668.1">
    <property type="nucleotide sequence ID" value="NZ_JAUSZT010000003.1"/>
</dbReference>
<dbReference type="Pfam" id="PF00535">
    <property type="entry name" value="Glycos_transf_2"/>
    <property type="match status" value="1"/>
</dbReference>
<dbReference type="EMBL" id="JAUSZT010000003">
    <property type="protein sequence ID" value="MDQ0998966.1"/>
    <property type="molecule type" value="Genomic_DNA"/>
</dbReference>
<feature type="domain" description="Glycosyltransferase 2-like" evidence="1">
    <location>
        <begin position="10"/>
        <end position="146"/>
    </location>
</feature>
<evidence type="ECO:0000313" key="3">
    <source>
        <dbReference type="Proteomes" id="UP001237780"/>
    </source>
</evidence>
<sequence>MTELLRRICVGTVTRNRPIMLQVLLASYAKMAIPANTQLHFVIVENNSFPTLTEIIERFRTSVPNCSVQYEVESRLGIAYVRNRVLDIAISSGHDLLTFADDDETVEPDWLVELLAERDASNLDIVGGPVRPAPVAGVSLWQRMIWNALKNMAEKGECSACACRSKGEAGKLWLATNNWMGNLNFFRSSGLRFDEALALNGGEDWRLYRETKKIGANTGWAPKAIVYDHIPKERLTLAYQFKRSRDHCAIETRTKLATQRVYTLYRIPGSIAARLLKMIIQLIIAPVTPGESLVKSAAYLGSITGMLQAFTNIQSPHYQTITGA</sequence>
<dbReference type="InterPro" id="IPR029044">
    <property type="entry name" value="Nucleotide-diphossugar_trans"/>
</dbReference>
<dbReference type="Gene3D" id="3.90.550.10">
    <property type="entry name" value="Spore Coat Polysaccharide Biosynthesis Protein SpsA, Chain A"/>
    <property type="match status" value="1"/>
</dbReference>
<dbReference type="Proteomes" id="UP001237780">
    <property type="component" value="Unassembled WGS sequence"/>
</dbReference>
<organism evidence="2 3">
    <name type="scientific">Phyllobacterium ifriqiyense</name>
    <dbReference type="NCBI Taxonomy" id="314238"/>
    <lineage>
        <taxon>Bacteria</taxon>
        <taxon>Pseudomonadati</taxon>
        <taxon>Pseudomonadota</taxon>
        <taxon>Alphaproteobacteria</taxon>
        <taxon>Hyphomicrobiales</taxon>
        <taxon>Phyllobacteriaceae</taxon>
        <taxon>Phyllobacterium</taxon>
    </lineage>
</organism>
<dbReference type="SUPFAM" id="SSF53448">
    <property type="entry name" value="Nucleotide-diphospho-sugar transferases"/>
    <property type="match status" value="1"/>
</dbReference>
<keyword evidence="3" id="KW-1185">Reference proteome</keyword>
<gene>
    <name evidence="2" type="ORF">QFZ34_004148</name>
</gene>
<dbReference type="CDD" id="cd00761">
    <property type="entry name" value="Glyco_tranf_GTA_type"/>
    <property type="match status" value="1"/>
</dbReference>
<protein>
    <submittedName>
        <fullName evidence="2">Glycosyltransferase involved in cell wall biosynthesis</fullName>
    </submittedName>
</protein>
<name>A0ABU0SEA9_9HYPH</name>
<evidence type="ECO:0000313" key="2">
    <source>
        <dbReference type="EMBL" id="MDQ0998966.1"/>
    </source>
</evidence>
<dbReference type="InterPro" id="IPR001173">
    <property type="entry name" value="Glyco_trans_2-like"/>
</dbReference>
<accession>A0ABU0SEA9</accession>